<feature type="domain" description="Hemerythrin-like" evidence="2">
    <location>
        <begin position="17"/>
        <end position="136"/>
    </location>
</feature>
<evidence type="ECO:0000259" key="2">
    <source>
        <dbReference type="Pfam" id="PF01814"/>
    </source>
</evidence>
<accession>A0ABT5SQZ5</accession>
<name>A0ABT5SQZ5_9PSEU</name>
<keyword evidence="4" id="KW-1185">Reference proteome</keyword>
<gene>
    <name evidence="3" type="ORF">PGB27_07935</name>
</gene>
<dbReference type="EMBL" id="JAQZAO010000003">
    <property type="protein sequence ID" value="MDD7965277.1"/>
    <property type="molecule type" value="Genomic_DNA"/>
</dbReference>
<dbReference type="Gene3D" id="1.20.120.520">
    <property type="entry name" value="nmb1532 protein domain like"/>
    <property type="match status" value="1"/>
</dbReference>
<evidence type="ECO:0000313" key="4">
    <source>
        <dbReference type="Proteomes" id="UP001300763"/>
    </source>
</evidence>
<organism evidence="3 4">
    <name type="scientific">Actinomycetospora lemnae</name>
    <dbReference type="NCBI Taxonomy" id="3019891"/>
    <lineage>
        <taxon>Bacteria</taxon>
        <taxon>Bacillati</taxon>
        <taxon>Actinomycetota</taxon>
        <taxon>Actinomycetes</taxon>
        <taxon>Pseudonocardiales</taxon>
        <taxon>Pseudonocardiaceae</taxon>
        <taxon>Actinomycetospora</taxon>
    </lineage>
</organism>
<reference evidence="3 4" key="1">
    <citation type="submission" date="2023-02" db="EMBL/GenBank/DDBJ databases">
        <title>Genome sequencing required for Actinomycetospora new species description.</title>
        <authorList>
            <person name="Saimee Y."/>
            <person name="Duangmal K."/>
        </authorList>
    </citation>
    <scope>NUCLEOTIDE SEQUENCE [LARGE SCALE GENOMIC DNA]</scope>
    <source>
        <strain evidence="3 4">DW7H6</strain>
    </source>
</reference>
<dbReference type="RefSeq" id="WP_274199819.1">
    <property type="nucleotide sequence ID" value="NZ_JAQZAO010000003.1"/>
</dbReference>
<proteinExistence type="predicted"/>
<comment type="caution">
    <text evidence="3">The sequence shown here is derived from an EMBL/GenBank/DDBJ whole genome shotgun (WGS) entry which is preliminary data.</text>
</comment>
<protein>
    <submittedName>
        <fullName evidence="3">Hemerythrin domain-containing protein</fullName>
    </submittedName>
</protein>
<dbReference type="PANTHER" id="PTHR35585:SF1">
    <property type="entry name" value="HHE DOMAIN PROTEIN (AFU_ORTHOLOGUE AFUA_4G00730)"/>
    <property type="match status" value="1"/>
</dbReference>
<evidence type="ECO:0000256" key="1">
    <source>
        <dbReference type="SAM" id="MobiDB-lite"/>
    </source>
</evidence>
<dbReference type="Proteomes" id="UP001300763">
    <property type="component" value="Unassembled WGS sequence"/>
</dbReference>
<evidence type="ECO:0000313" key="3">
    <source>
        <dbReference type="EMBL" id="MDD7965277.1"/>
    </source>
</evidence>
<dbReference type="PANTHER" id="PTHR35585">
    <property type="entry name" value="HHE DOMAIN PROTEIN (AFU_ORTHOLOGUE AFUA_4G00730)"/>
    <property type="match status" value="1"/>
</dbReference>
<dbReference type="CDD" id="cd12108">
    <property type="entry name" value="Hr-like"/>
    <property type="match status" value="1"/>
</dbReference>
<sequence length="196" mass="21811">MTTTPQTPQSNEQSTDFIDLLSAEHREVERLFAELEARFGSSASEVEDTAREVVTRLVQHSVAEEVHLYPLVREVLDDGDALADREIAEHDDAERTMKRLEGLPAKSGDFWITYRILTNLIAQHVGEEEQYLFPRLAAAVSKEHREEIGRRLQSTEYTAPTRPHPGAPSEGGKLAALAPGTGLVDRVRDALTGRGR</sequence>
<dbReference type="InterPro" id="IPR012312">
    <property type="entry name" value="Hemerythrin-like"/>
</dbReference>
<dbReference type="Pfam" id="PF01814">
    <property type="entry name" value="Hemerythrin"/>
    <property type="match status" value="1"/>
</dbReference>
<feature type="region of interest" description="Disordered" evidence="1">
    <location>
        <begin position="147"/>
        <end position="176"/>
    </location>
</feature>